<dbReference type="GO" id="GO:0050992">
    <property type="term" value="P:dimethylallyl diphosphate biosynthetic process"/>
    <property type="evidence" value="ECO:0007669"/>
    <property type="project" value="UniProtKB-UniRule"/>
</dbReference>
<dbReference type="Proteomes" id="UP000234503">
    <property type="component" value="Unassembled WGS sequence"/>
</dbReference>
<keyword evidence="6 10" id="KW-0460">Magnesium</keyword>
<dbReference type="PANTHER" id="PTHR10885">
    <property type="entry name" value="ISOPENTENYL-DIPHOSPHATE DELTA-ISOMERASE"/>
    <property type="match status" value="1"/>
</dbReference>
<evidence type="ECO:0000256" key="3">
    <source>
        <dbReference type="ARBA" id="ARBA00012057"/>
    </source>
</evidence>
<feature type="binding site" evidence="10">
    <location>
        <position position="72"/>
    </location>
    <ligand>
        <name>Mn(2+)</name>
        <dbReference type="ChEBI" id="CHEBI:29035"/>
    </ligand>
</feature>
<evidence type="ECO:0000256" key="8">
    <source>
        <dbReference type="ARBA" id="ARBA00023229"/>
    </source>
</evidence>
<accession>A0A2N5E1D3</accession>
<dbReference type="PANTHER" id="PTHR10885:SF0">
    <property type="entry name" value="ISOPENTENYL-DIPHOSPHATE DELTA-ISOMERASE"/>
    <property type="match status" value="1"/>
</dbReference>
<feature type="binding site" evidence="10">
    <location>
        <position position="28"/>
    </location>
    <ligand>
        <name>Mn(2+)</name>
        <dbReference type="ChEBI" id="CHEBI:29035"/>
    </ligand>
</feature>
<dbReference type="HAMAP" id="MF_00202">
    <property type="entry name" value="Idi"/>
    <property type="match status" value="1"/>
</dbReference>
<comment type="cofactor">
    <cofactor evidence="10">
        <name>Mg(2+)</name>
        <dbReference type="ChEBI" id="CHEBI:18420"/>
    </cofactor>
    <text evidence="10">Binds 1 Mg(2+) ion per subunit. The magnesium ion binds only when substrate is bound.</text>
</comment>
<dbReference type="InterPro" id="IPR056375">
    <property type="entry name" value="Idi_bact"/>
</dbReference>
<reference evidence="13 14" key="1">
    <citation type="submission" date="2017-12" db="EMBL/GenBank/DDBJ databases">
        <title>Characterization of six clinical isolates of Enterochimera gen. nov., a novel genus of the Yersiniaciae family and the three species Enterochimera arupensis sp. nov., Enterochimera coloradensis sp. nov, and Enterochimera californica sp. nov.</title>
        <authorList>
            <person name="Rossi A."/>
            <person name="Fisher M."/>
        </authorList>
    </citation>
    <scope>NUCLEOTIDE SEQUENCE [LARGE SCALE GENOMIC DNA]</scope>
    <source>
        <strain evidence="14">2016-Iso4</strain>
    </source>
</reference>
<keyword evidence="5 10" id="KW-0479">Metal-binding</keyword>
<comment type="subcellular location">
    <subcellularLocation>
        <location evidence="10">Cytoplasm</location>
    </subcellularLocation>
</comment>
<dbReference type="InterPro" id="IPR015797">
    <property type="entry name" value="NUDIX_hydrolase-like_dom_sf"/>
</dbReference>
<proteinExistence type="inferred from homology"/>
<evidence type="ECO:0000256" key="5">
    <source>
        <dbReference type="ARBA" id="ARBA00022723"/>
    </source>
</evidence>
<feature type="binding site" evidence="10">
    <location>
        <position position="90"/>
    </location>
    <ligand>
        <name>Mg(2+)</name>
        <dbReference type="ChEBI" id="CHEBI:18420"/>
    </ligand>
</feature>
<dbReference type="CDD" id="cd02885">
    <property type="entry name" value="NUDIX_IPP_Isomerase"/>
    <property type="match status" value="1"/>
</dbReference>
<comment type="similarity">
    <text evidence="2 10">Belongs to the IPP isomerase type 1 family.</text>
</comment>
<dbReference type="GO" id="GO:0008299">
    <property type="term" value="P:isoprenoid biosynthetic process"/>
    <property type="evidence" value="ECO:0007669"/>
    <property type="project" value="UniProtKB-UniRule"/>
</dbReference>
<gene>
    <name evidence="10" type="primary">idi</name>
    <name evidence="13" type="ORF">CYR32_12985</name>
</gene>
<name>A0A2N5E1D3_9GAMM</name>
<dbReference type="NCBIfam" id="TIGR02150">
    <property type="entry name" value="IPP_isom_1"/>
    <property type="match status" value="1"/>
</dbReference>
<keyword evidence="9 10" id="KW-0413">Isomerase</keyword>
<comment type="subunit">
    <text evidence="10">Homodimer.</text>
</comment>
<evidence type="ECO:0000256" key="2">
    <source>
        <dbReference type="ARBA" id="ARBA00007579"/>
    </source>
</evidence>
<feature type="binding site" evidence="10">
    <location>
        <position position="35"/>
    </location>
    <ligand>
        <name>Mn(2+)</name>
        <dbReference type="ChEBI" id="CHEBI:29035"/>
    </ligand>
</feature>
<keyword evidence="14" id="KW-1185">Reference proteome</keyword>
<evidence type="ECO:0000256" key="9">
    <source>
        <dbReference type="ARBA" id="ARBA00023235"/>
    </source>
</evidence>
<dbReference type="SUPFAM" id="SSF55811">
    <property type="entry name" value="Nudix"/>
    <property type="match status" value="1"/>
</dbReference>
<protein>
    <recommendedName>
        <fullName evidence="3 10">Isopentenyl-diphosphate Delta-isomerase</fullName>
        <shortName evidence="10">IPP isomerase</shortName>
        <ecNumber evidence="3 10">5.3.3.2</ecNumber>
    </recommendedName>
    <alternativeName>
        <fullName evidence="10">IPP:DMAPP isomerase</fullName>
    </alternativeName>
    <alternativeName>
        <fullName evidence="10">Isopentenyl pyrophosphate isomerase</fullName>
    </alternativeName>
</protein>
<sequence length="188" mass="21126">MSHRATEHVVLLDANHQQIGIMDKSQVHTASTPLHLAFSCYIFNAEGKLLITRRAISKVAWPGVWTNSVCGHPQLGETMQAAVNRRCRYEIGLEVEEVTLITDDFQYRATDASGIVENEYCPIFRAFTESTPTPRHSEVMDYQWVTLDSLYDGAAAVPWAFSPWMVKQLALLRAMNAFSTPMQPAHSV</sequence>
<dbReference type="OrthoDB" id="9809458at2"/>
<dbReference type="RefSeq" id="WP_101824988.1">
    <property type="nucleotide sequence ID" value="NZ_PJZH01000012.1"/>
</dbReference>
<dbReference type="PROSITE" id="PS51462">
    <property type="entry name" value="NUDIX"/>
    <property type="match status" value="1"/>
</dbReference>
<evidence type="ECO:0000256" key="7">
    <source>
        <dbReference type="ARBA" id="ARBA00023211"/>
    </source>
</evidence>
<dbReference type="PIRSF" id="PIRSF018427">
    <property type="entry name" value="Isopntndiph_ism"/>
    <property type="match status" value="1"/>
</dbReference>
<keyword evidence="8 10" id="KW-0414">Isoprene biosynthesis</keyword>
<comment type="caution">
    <text evidence="13">The sequence shown here is derived from an EMBL/GenBank/DDBJ whole genome shotgun (WGS) entry which is preliminary data.</text>
</comment>
<dbReference type="UniPathway" id="UPA00059">
    <property type="reaction ID" value="UER00104"/>
</dbReference>
<evidence type="ECO:0000256" key="1">
    <source>
        <dbReference type="ARBA" id="ARBA00004826"/>
    </source>
</evidence>
<dbReference type="EC" id="5.3.3.2" evidence="3 10"/>
<feature type="binding site" evidence="10">
    <location>
        <position position="119"/>
    </location>
    <ligand>
        <name>Mn(2+)</name>
        <dbReference type="ChEBI" id="CHEBI:29035"/>
    </ligand>
</feature>
<comment type="pathway">
    <text evidence="1 10">Isoprenoid biosynthesis; dimethylallyl diphosphate biosynthesis; dimethylallyl diphosphate from isopentenyl diphosphate: step 1/1.</text>
</comment>
<dbReference type="GO" id="GO:0004452">
    <property type="term" value="F:isopentenyl-diphosphate delta-isomerase activity"/>
    <property type="evidence" value="ECO:0007669"/>
    <property type="project" value="UniProtKB-UniRule"/>
</dbReference>
<dbReference type="AlphaFoldDB" id="A0A2N5E1D3"/>
<dbReference type="NCBIfam" id="NF002995">
    <property type="entry name" value="PRK03759.1"/>
    <property type="match status" value="1"/>
</dbReference>
<feature type="domain" description="Nudix hydrolase" evidence="12">
    <location>
        <begin position="33"/>
        <end position="167"/>
    </location>
</feature>
<evidence type="ECO:0000256" key="4">
    <source>
        <dbReference type="ARBA" id="ARBA00022490"/>
    </source>
</evidence>
<keyword evidence="7 10" id="KW-0464">Manganese</keyword>
<organism evidence="13 14">
    <name type="scientific">Chimaeribacter coloradensis</name>
    <dbReference type="NCBI Taxonomy" id="2060068"/>
    <lineage>
        <taxon>Bacteria</taxon>
        <taxon>Pseudomonadati</taxon>
        <taxon>Pseudomonadota</taxon>
        <taxon>Gammaproteobacteria</taxon>
        <taxon>Enterobacterales</taxon>
        <taxon>Yersiniaceae</taxon>
        <taxon>Chimaeribacter</taxon>
    </lineage>
</organism>
<dbReference type="GO" id="GO:0005737">
    <property type="term" value="C:cytoplasm"/>
    <property type="evidence" value="ECO:0007669"/>
    <property type="project" value="UniProtKB-SubCell"/>
</dbReference>
<comment type="cofactor">
    <cofactor evidence="10">
        <name>Mn(2+)</name>
        <dbReference type="ChEBI" id="CHEBI:29035"/>
    </cofactor>
    <text evidence="10">Binds 1 Mn(2+) ion per subunit.</text>
</comment>
<evidence type="ECO:0000256" key="10">
    <source>
        <dbReference type="HAMAP-Rule" id="MF_00202"/>
    </source>
</evidence>
<dbReference type="EMBL" id="PJZH01000012">
    <property type="protein sequence ID" value="PLR34117.1"/>
    <property type="molecule type" value="Genomic_DNA"/>
</dbReference>
<feature type="active site" evidence="10 11">
    <location>
        <position position="119"/>
    </location>
</feature>
<comment type="function">
    <text evidence="10">Catalyzes the 1,3-allylic rearrangement of the homoallylic substrate isopentenyl (IPP) to its highly electrophilic allylic isomer, dimethylallyl diphosphate (DMAPP).</text>
</comment>
<dbReference type="InterPro" id="IPR000086">
    <property type="entry name" value="NUDIX_hydrolase_dom"/>
</dbReference>
<comment type="catalytic activity">
    <reaction evidence="10">
        <text>isopentenyl diphosphate = dimethylallyl diphosphate</text>
        <dbReference type="Rhea" id="RHEA:23284"/>
        <dbReference type="ChEBI" id="CHEBI:57623"/>
        <dbReference type="ChEBI" id="CHEBI:128769"/>
        <dbReference type="EC" id="5.3.3.2"/>
    </reaction>
</comment>
<evidence type="ECO:0000256" key="11">
    <source>
        <dbReference type="PIRSR" id="PIRSR018427-1"/>
    </source>
</evidence>
<feature type="active site" evidence="10 11">
    <location>
        <position position="70"/>
    </location>
</feature>
<dbReference type="GO" id="GO:0046872">
    <property type="term" value="F:metal ion binding"/>
    <property type="evidence" value="ECO:0007669"/>
    <property type="project" value="UniProtKB-KW"/>
</dbReference>
<dbReference type="Pfam" id="PF00293">
    <property type="entry name" value="NUDIX"/>
    <property type="match status" value="1"/>
</dbReference>
<evidence type="ECO:0000259" key="12">
    <source>
        <dbReference type="PROSITE" id="PS51462"/>
    </source>
</evidence>
<dbReference type="InterPro" id="IPR011876">
    <property type="entry name" value="IsopentenylPP_isomerase_typ1"/>
</dbReference>
<evidence type="ECO:0000313" key="13">
    <source>
        <dbReference type="EMBL" id="PLR34117.1"/>
    </source>
</evidence>
<dbReference type="Gene3D" id="3.90.79.10">
    <property type="entry name" value="Nucleoside Triphosphate Pyrophosphohydrolase"/>
    <property type="match status" value="1"/>
</dbReference>
<evidence type="ECO:0000256" key="6">
    <source>
        <dbReference type="ARBA" id="ARBA00022842"/>
    </source>
</evidence>
<feature type="binding site" evidence="10">
    <location>
        <position position="117"/>
    </location>
    <ligand>
        <name>Mn(2+)</name>
        <dbReference type="ChEBI" id="CHEBI:29035"/>
    </ligand>
</feature>
<evidence type="ECO:0000313" key="14">
    <source>
        <dbReference type="Proteomes" id="UP000234503"/>
    </source>
</evidence>
<keyword evidence="4 10" id="KW-0963">Cytoplasm</keyword>
<dbReference type="FunFam" id="3.90.79.10:FF:000009">
    <property type="entry name" value="Isopentenyl-diphosphate Delta-isomerase"/>
    <property type="match status" value="1"/>
</dbReference>